<dbReference type="Gene3D" id="3.20.20.140">
    <property type="entry name" value="Metal-dependent hydrolases"/>
    <property type="match status" value="1"/>
</dbReference>
<evidence type="ECO:0000256" key="5">
    <source>
        <dbReference type="ARBA" id="ARBA00022801"/>
    </source>
</evidence>
<evidence type="ECO:0000256" key="6">
    <source>
        <dbReference type="HAMAP-Rule" id="MF_00756"/>
    </source>
</evidence>
<name>A0ABD5PGX3_9EURY</name>
<comment type="function">
    <text evidence="6">Part of ribonuclease P, a protein complex that generates mature tRNA molecules by cleaving their 5'-ends.</text>
</comment>
<dbReference type="GO" id="GO:0004526">
    <property type="term" value="F:ribonuclease P activity"/>
    <property type="evidence" value="ECO:0007669"/>
    <property type="project" value="UniProtKB-UniRule"/>
</dbReference>
<proteinExistence type="inferred from homology"/>
<gene>
    <name evidence="6" type="primary">rnp3</name>
    <name evidence="8" type="ORF">ACFO0N_19575</name>
</gene>
<evidence type="ECO:0000256" key="4">
    <source>
        <dbReference type="ARBA" id="ARBA00022759"/>
    </source>
</evidence>
<dbReference type="GO" id="GO:0001682">
    <property type="term" value="P:tRNA 5'-leader removal"/>
    <property type="evidence" value="ECO:0007669"/>
    <property type="project" value="UniProtKB-UniRule"/>
</dbReference>
<evidence type="ECO:0000256" key="3">
    <source>
        <dbReference type="ARBA" id="ARBA00022722"/>
    </source>
</evidence>
<dbReference type="RefSeq" id="WP_267623151.1">
    <property type="nucleotide sequence ID" value="NZ_JAODIW010000008.1"/>
</dbReference>
<feature type="compositionally biased region" description="Basic and acidic residues" evidence="7">
    <location>
        <begin position="251"/>
        <end position="261"/>
    </location>
</feature>
<evidence type="ECO:0000313" key="8">
    <source>
        <dbReference type="EMBL" id="MFC4360155.1"/>
    </source>
</evidence>
<feature type="region of interest" description="Disordered" evidence="7">
    <location>
        <begin position="38"/>
        <end position="65"/>
    </location>
</feature>
<keyword evidence="9" id="KW-1185">Reference proteome</keyword>
<feature type="region of interest" description="Disordered" evidence="7">
    <location>
        <begin position="242"/>
        <end position="261"/>
    </location>
</feature>
<evidence type="ECO:0000256" key="7">
    <source>
        <dbReference type="SAM" id="MobiDB-lite"/>
    </source>
</evidence>
<comment type="catalytic activity">
    <reaction evidence="6">
        <text>Endonucleolytic cleavage of RNA, removing 5'-extranucleotides from tRNA precursor.</text>
        <dbReference type="EC" id="3.1.26.5"/>
    </reaction>
</comment>
<keyword evidence="4 6" id="KW-0255">Endonuclease</keyword>
<dbReference type="InterPro" id="IPR002738">
    <property type="entry name" value="RNase_P_p30"/>
</dbReference>
<comment type="subcellular location">
    <subcellularLocation>
        <location evidence="6">Cytoplasm</location>
    </subcellularLocation>
</comment>
<dbReference type="EMBL" id="JBHSDS010000010">
    <property type="protein sequence ID" value="MFC4360155.1"/>
    <property type="molecule type" value="Genomic_DNA"/>
</dbReference>
<dbReference type="Pfam" id="PF01876">
    <property type="entry name" value="RNase_P_p30"/>
    <property type="match status" value="1"/>
</dbReference>
<dbReference type="HAMAP" id="MF_00756">
    <property type="entry name" value="RNase_P_3"/>
    <property type="match status" value="1"/>
</dbReference>
<dbReference type="AlphaFoldDB" id="A0ABD5PGX3"/>
<comment type="subunit">
    <text evidence="6">Consists of a catalytic RNA component and at least 4-5 protein subunits.</text>
</comment>
<keyword evidence="3 6" id="KW-0540">Nuclease</keyword>
<comment type="caution">
    <text evidence="8">The sequence shown here is derived from an EMBL/GenBank/DDBJ whole genome shotgun (WGS) entry which is preliminary data.</text>
</comment>
<evidence type="ECO:0000256" key="2">
    <source>
        <dbReference type="ARBA" id="ARBA00022694"/>
    </source>
</evidence>
<comment type="similarity">
    <text evidence="6">Belongs to the eukaryotic/archaeal RNase P protein component 3 family.</text>
</comment>
<evidence type="ECO:0000256" key="1">
    <source>
        <dbReference type="ARBA" id="ARBA00022490"/>
    </source>
</evidence>
<dbReference type="EC" id="3.1.26.5" evidence="6"/>
<dbReference type="SUPFAM" id="SSF89550">
    <property type="entry name" value="PHP domain-like"/>
    <property type="match status" value="1"/>
</dbReference>
<accession>A0ABD5PGX3</accession>
<dbReference type="InterPro" id="IPR016195">
    <property type="entry name" value="Pol/histidinol_Pase-like"/>
</dbReference>
<keyword evidence="5 6" id="KW-0378">Hydrolase</keyword>
<reference evidence="8 9" key="1">
    <citation type="journal article" date="2019" name="Int. J. Syst. Evol. Microbiol.">
        <title>The Global Catalogue of Microorganisms (GCM) 10K type strain sequencing project: providing services to taxonomists for standard genome sequencing and annotation.</title>
        <authorList>
            <consortium name="The Broad Institute Genomics Platform"/>
            <consortium name="The Broad Institute Genome Sequencing Center for Infectious Disease"/>
            <person name="Wu L."/>
            <person name="Ma J."/>
        </authorList>
    </citation>
    <scope>NUCLEOTIDE SEQUENCE [LARGE SCALE GENOMIC DNA]</scope>
    <source>
        <strain evidence="8 9">CGMCC 1.12553</strain>
    </source>
</reference>
<dbReference type="Proteomes" id="UP001595921">
    <property type="component" value="Unassembled WGS sequence"/>
</dbReference>
<evidence type="ECO:0000313" key="9">
    <source>
        <dbReference type="Proteomes" id="UP001595921"/>
    </source>
</evidence>
<feature type="compositionally biased region" description="Gly residues" evidence="7">
    <location>
        <begin position="42"/>
        <end position="57"/>
    </location>
</feature>
<dbReference type="GO" id="GO:0005737">
    <property type="term" value="C:cytoplasm"/>
    <property type="evidence" value="ECO:0007669"/>
    <property type="project" value="UniProtKB-SubCell"/>
</dbReference>
<organism evidence="8 9">
    <name type="scientific">Halobium salinum</name>
    <dbReference type="NCBI Taxonomy" id="1364940"/>
    <lineage>
        <taxon>Archaea</taxon>
        <taxon>Methanobacteriati</taxon>
        <taxon>Methanobacteriota</taxon>
        <taxon>Stenosarchaea group</taxon>
        <taxon>Halobacteria</taxon>
        <taxon>Halobacteriales</taxon>
        <taxon>Haloferacaceae</taxon>
        <taxon>Halobium</taxon>
    </lineage>
</organism>
<protein>
    <recommendedName>
        <fullName evidence="6">Ribonuclease P protein component 3</fullName>
        <shortName evidence="6">RNase P component 3</shortName>
        <ecNumber evidence="6">3.1.26.5</ecNumber>
    </recommendedName>
    <alternativeName>
        <fullName evidence="6">Rpp30</fullName>
    </alternativeName>
</protein>
<sequence>MYEAVHPYPDGRSTPARYAREAARGGFEGVVVRGRSAVDEGCGAGRADGGDGGGGDGDNGDTPAGPFGAVADRYGLDVVDAVEVSGDDRSSVSGAIGNYRPKTTLLLVRGGDDDVNRLAVEQVQVDVLTRPMRGDGGFNHVLAKAARDNGVRVEFDLSSVLRRDGGHRVQALQDLRLLRKLVTKFDVPYVVSANPRSHLQLRAPRELAALGEVVGFEAAEIREGLAEWGRLAARNRERSSDSFIAPGVQRGRYEEDHRGTR</sequence>
<keyword evidence="1 6" id="KW-0963">Cytoplasm</keyword>
<dbReference type="InterPro" id="IPR023539">
    <property type="entry name" value="RNase_P_comp-3_arc"/>
</dbReference>
<dbReference type="GO" id="GO:0030677">
    <property type="term" value="C:ribonuclease P complex"/>
    <property type="evidence" value="ECO:0007669"/>
    <property type="project" value="UniProtKB-UniRule"/>
</dbReference>
<keyword evidence="2 6" id="KW-0819">tRNA processing</keyword>